<keyword evidence="5" id="KW-0804">Transcription</keyword>
<reference evidence="9" key="1">
    <citation type="submission" date="2022-03" db="EMBL/GenBank/DDBJ databases">
        <title>Fererhizobium litorale gen. nov., sp. nov., isolated from sandy sediments of the Sea of Japan seashore.</title>
        <authorList>
            <person name="Romanenko L."/>
            <person name="Kurilenko V."/>
            <person name="Otstavnykh N."/>
            <person name="Svetashev V."/>
            <person name="Tekutyeva L."/>
            <person name="Isaeva M."/>
            <person name="Mikhailov V."/>
        </authorList>
    </citation>
    <scope>NUCLEOTIDE SEQUENCE</scope>
    <source>
        <strain evidence="9">KMM 9576</strain>
    </source>
</reference>
<dbReference type="GO" id="GO:0000160">
    <property type="term" value="P:phosphorelay signal transduction system"/>
    <property type="evidence" value="ECO:0007669"/>
    <property type="project" value="UniProtKB-KW"/>
</dbReference>
<evidence type="ECO:0000256" key="4">
    <source>
        <dbReference type="ARBA" id="ARBA00023125"/>
    </source>
</evidence>
<gene>
    <name evidence="9" type="primary">fixJ</name>
    <name evidence="9" type="ORF">MRS75_22200</name>
</gene>
<dbReference type="Pfam" id="PF00196">
    <property type="entry name" value="GerE"/>
    <property type="match status" value="1"/>
</dbReference>
<dbReference type="CDD" id="cd06170">
    <property type="entry name" value="LuxR_C_like"/>
    <property type="match status" value="1"/>
</dbReference>
<evidence type="ECO:0000313" key="9">
    <source>
        <dbReference type="EMBL" id="MDI7924778.1"/>
    </source>
</evidence>
<dbReference type="Gene3D" id="1.10.10.10">
    <property type="entry name" value="Winged helix-like DNA-binding domain superfamily/Winged helix DNA-binding domain"/>
    <property type="match status" value="1"/>
</dbReference>
<dbReference type="Pfam" id="PF00072">
    <property type="entry name" value="Response_reg"/>
    <property type="match status" value="1"/>
</dbReference>
<organism evidence="9 10">
    <name type="scientific">Ferirhizobium litorale</name>
    <dbReference type="NCBI Taxonomy" id="2927786"/>
    <lineage>
        <taxon>Bacteria</taxon>
        <taxon>Pseudomonadati</taxon>
        <taxon>Pseudomonadota</taxon>
        <taxon>Alphaproteobacteria</taxon>
        <taxon>Hyphomicrobiales</taxon>
        <taxon>Rhizobiaceae</taxon>
        <taxon>Ferirhizobium</taxon>
    </lineage>
</organism>
<evidence type="ECO:0000313" key="10">
    <source>
        <dbReference type="Proteomes" id="UP001161580"/>
    </source>
</evidence>
<accession>A0AAE3U5S9</accession>
<dbReference type="GO" id="GO:0003677">
    <property type="term" value="F:DNA binding"/>
    <property type="evidence" value="ECO:0007669"/>
    <property type="project" value="UniProtKB-KW"/>
</dbReference>
<name>A0AAE3U5S9_9HYPH</name>
<dbReference type="SMART" id="SM00448">
    <property type="entry name" value="REC"/>
    <property type="match status" value="1"/>
</dbReference>
<feature type="domain" description="Response regulatory" evidence="8">
    <location>
        <begin position="7"/>
        <end position="121"/>
    </location>
</feature>
<feature type="domain" description="HTH luxR-type" evidence="7">
    <location>
        <begin position="136"/>
        <end position="201"/>
    </location>
</feature>
<evidence type="ECO:0000259" key="8">
    <source>
        <dbReference type="PROSITE" id="PS50110"/>
    </source>
</evidence>
<dbReference type="PROSITE" id="PS50043">
    <property type="entry name" value="HTH_LUXR_2"/>
    <property type="match status" value="1"/>
</dbReference>
<evidence type="ECO:0000256" key="1">
    <source>
        <dbReference type="ARBA" id="ARBA00022553"/>
    </source>
</evidence>
<keyword evidence="10" id="KW-1185">Reference proteome</keyword>
<keyword evidence="2" id="KW-0902">Two-component regulatory system</keyword>
<evidence type="ECO:0000256" key="5">
    <source>
        <dbReference type="ARBA" id="ARBA00023163"/>
    </source>
</evidence>
<dbReference type="CDD" id="cd17537">
    <property type="entry name" value="REC_FixJ"/>
    <property type="match status" value="1"/>
</dbReference>
<evidence type="ECO:0000256" key="6">
    <source>
        <dbReference type="PROSITE-ProRule" id="PRU00169"/>
    </source>
</evidence>
<dbReference type="Proteomes" id="UP001161580">
    <property type="component" value="Unassembled WGS sequence"/>
</dbReference>
<dbReference type="AlphaFoldDB" id="A0AAE3U5S9"/>
<proteinExistence type="predicted"/>
<sequence>MASDDCTVHIVDDEESVRKSLAFLLTSAGFTVRVHQSATAFLELAPTLGRCCLVTDLRMPDMDGVELLRHLRQRSLEVPSIVITGHADVPMAVQAMKAGAIDFIEKPFEDAVLIDAIRRGLEDLAATAEAEDVATIRARLALLSDREREVLIGVVAGLPNKTIAFDLDISPRTVEVHRANVMAKMMARNLPQLVRMALAAGFGPK</sequence>
<dbReference type="PANTHER" id="PTHR44688:SF16">
    <property type="entry name" value="DNA-BINDING TRANSCRIPTIONAL ACTIVATOR DEVR_DOSR"/>
    <property type="match status" value="1"/>
</dbReference>
<dbReference type="PANTHER" id="PTHR44688">
    <property type="entry name" value="DNA-BINDING TRANSCRIPTIONAL ACTIVATOR DEVR_DOSR"/>
    <property type="match status" value="1"/>
</dbReference>
<dbReference type="InterPro" id="IPR011006">
    <property type="entry name" value="CheY-like_superfamily"/>
</dbReference>
<dbReference type="PRINTS" id="PR00038">
    <property type="entry name" value="HTHLUXR"/>
</dbReference>
<dbReference type="InterPro" id="IPR036388">
    <property type="entry name" value="WH-like_DNA-bd_sf"/>
</dbReference>
<dbReference type="NCBIfam" id="NF006900">
    <property type="entry name" value="PRK09390.1"/>
    <property type="match status" value="1"/>
</dbReference>
<feature type="modified residue" description="4-aspartylphosphate" evidence="6">
    <location>
        <position position="56"/>
    </location>
</feature>
<keyword evidence="1 6" id="KW-0597">Phosphoprotein</keyword>
<dbReference type="Gene3D" id="3.40.50.2300">
    <property type="match status" value="1"/>
</dbReference>
<dbReference type="PROSITE" id="PS00622">
    <property type="entry name" value="HTH_LUXR_1"/>
    <property type="match status" value="1"/>
</dbReference>
<evidence type="ECO:0000256" key="3">
    <source>
        <dbReference type="ARBA" id="ARBA00023015"/>
    </source>
</evidence>
<dbReference type="SMART" id="SM00421">
    <property type="entry name" value="HTH_LUXR"/>
    <property type="match status" value="1"/>
</dbReference>
<dbReference type="InterPro" id="IPR001789">
    <property type="entry name" value="Sig_transdc_resp-reg_receiver"/>
</dbReference>
<dbReference type="SUPFAM" id="SSF52172">
    <property type="entry name" value="CheY-like"/>
    <property type="match status" value="1"/>
</dbReference>
<keyword evidence="3" id="KW-0805">Transcription regulation</keyword>
<dbReference type="FunFam" id="3.40.50.2300:FF:000018">
    <property type="entry name" value="DNA-binding transcriptional regulator NtrC"/>
    <property type="match status" value="1"/>
</dbReference>
<dbReference type="SUPFAM" id="SSF46894">
    <property type="entry name" value="C-terminal effector domain of the bipartite response regulators"/>
    <property type="match status" value="1"/>
</dbReference>
<dbReference type="InterPro" id="IPR016032">
    <property type="entry name" value="Sig_transdc_resp-reg_C-effctor"/>
</dbReference>
<protein>
    <submittedName>
        <fullName evidence="9">Response regulator FixJ</fullName>
    </submittedName>
</protein>
<evidence type="ECO:0000256" key="2">
    <source>
        <dbReference type="ARBA" id="ARBA00023012"/>
    </source>
</evidence>
<dbReference type="InterPro" id="IPR000792">
    <property type="entry name" value="Tscrpt_reg_LuxR_C"/>
</dbReference>
<dbReference type="GO" id="GO:0006355">
    <property type="term" value="P:regulation of DNA-templated transcription"/>
    <property type="evidence" value="ECO:0007669"/>
    <property type="project" value="InterPro"/>
</dbReference>
<dbReference type="PROSITE" id="PS50110">
    <property type="entry name" value="RESPONSE_REGULATORY"/>
    <property type="match status" value="1"/>
</dbReference>
<dbReference type="EMBL" id="JALDYZ010000018">
    <property type="protein sequence ID" value="MDI7924778.1"/>
    <property type="molecule type" value="Genomic_DNA"/>
</dbReference>
<dbReference type="RefSeq" id="WP_311788800.1">
    <property type="nucleotide sequence ID" value="NZ_JALDYY010000019.1"/>
</dbReference>
<comment type="caution">
    <text evidence="9">The sequence shown here is derived from an EMBL/GenBank/DDBJ whole genome shotgun (WGS) entry which is preliminary data.</text>
</comment>
<keyword evidence="4" id="KW-0238">DNA-binding</keyword>
<evidence type="ECO:0000259" key="7">
    <source>
        <dbReference type="PROSITE" id="PS50043"/>
    </source>
</evidence>